<reference evidence="2" key="1">
    <citation type="journal article" date="2022" name="bioRxiv">
        <title>Sequencing and chromosome-scale assembly of the giantPleurodeles waltlgenome.</title>
        <authorList>
            <person name="Brown T."/>
            <person name="Elewa A."/>
            <person name="Iarovenko S."/>
            <person name="Subramanian E."/>
            <person name="Araus A.J."/>
            <person name="Petzold A."/>
            <person name="Susuki M."/>
            <person name="Suzuki K.-i.T."/>
            <person name="Hayashi T."/>
            <person name="Toyoda A."/>
            <person name="Oliveira C."/>
            <person name="Osipova E."/>
            <person name="Leigh N.D."/>
            <person name="Simon A."/>
            <person name="Yun M.H."/>
        </authorList>
    </citation>
    <scope>NUCLEOTIDE SEQUENCE</scope>
    <source>
        <strain evidence="2">20211129_DDA</strain>
        <tissue evidence="2">Liver</tissue>
    </source>
</reference>
<feature type="region of interest" description="Disordered" evidence="1">
    <location>
        <begin position="1"/>
        <end position="22"/>
    </location>
</feature>
<organism evidence="2 3">
    <name type="scientific">Pleurodeles waltl</name>
    <name type="common">Iberian ribbed newt</name>
    <dbReference type="NCBI Taxonomy" id="8319"/>
    <lineage>
        <taxon>Eukaryota</taxon>
        <taxon>Metazoa</taxon>
        <taxon>Chordata</taxon>
        <taxon>Craniata</taxon>
        <taxon>Vertebrata</taxon>
        <taxon>Euteleostomi</taxon>
        <taxon>Amphibia</taxon>
        <taxon>Batrachia</taxon>
        <taxon>Caudata</taxon>
        <taxon>Salamandroidea</taxon>
        <taxon>Salamandridae</taxon>
        <taxon>Pleurodelinae</taxon>
        <taxon>Pleurodeles</taxon>
    </lineage>
</organism>
<name>A0AAV7SHK0_PLEWA</name>
<evidence type="ECO:0000313" key="3">
    <source>
        <dbReference type="Proteomes" id="UP001066276"/>
    </source>
</evidence>
<sequence length="103" mass="11127">MTATTNKMTGHKGAKGGHQAKLEKYGGDTSALRAAINGTPLQGDPLKLHNIMKAIQGVLTSLEARIDSGTTEVTLVSADLCNMGAKMRRRKTPRPPLTETRWR</sequence>
<dbReference type="AlphaFoldDB" id="A0AAV7SHK0"/>
<keyword evidence="3" id="KW-1185">Reference proteome</keyword>
<gene>
    <name evidence="2" type="ORF">NDU88_004016</name>
</gene>
<accession>A0AAV7SHK0</accession>
<evidence type="ECO:0000313" key="2">
    <source>
        <dbReference type="EMBL" id="KAJ1163558.1"/>
    </source>
</evidence>
<comment type="caution">
    <text evidence="2">The sequence shown here is derived from an EMBL/GenBank/DDBJ whole genome shotgun (WGS) entry which is preliminary data.</text>
</comment>
<dbReference type="EMBL" id="JANPWB010000008">
    <property type="protein sequence ID" value="KAJ1163558.1"/>
    <property type="molecule type" value="Genomic_DNA"/>
</dbReference>
<proteinExistence type="predicted"/>
<evidence type="ECO:0000256" key="1">
    <source>
        <dbReference type="SAM" id="MobiDB-lite"/>
    </source>
</evidence>
<protein>
    <submittedName>
        <fullName evidence="2">Uncharacterized protein</fullName>
    </submittedName>
</protein>
<dbReference type="Proteomes" id="UP001066276">
    <property type="component" value="Chromosome 4_2"/>
</dbReference>